<evidence type="ECO:0000313" key="3">
    <source>
        <dbReference type="EMBL" id="GLC51958.1"/>
    </source>
</evidence>
<proteinExistence type="predicted"/>
<name>A0A9W6F0C2_9CHLO</name>
<sequence>MLYSIRAPASAHVCKNGRPRTVALTSRSPKRLAANAADSGSGSPRETAPVSGEGLPLPPAAPTSAAPPAPVQQQPKQRPPPGGSLDQEAGPQRDIFIPVMVAVALVGYALVAVLAFLDQ</sequence>
<gene>
    <name evidence="3" type="primary">PLEST004010</name>
    <name evidence="3" type="ORF">PLESTB_000567100</name>
</gene>
<keyword evidence="2" id="KW-0812">Transmembrane</keyword>
<dbReference type="EMBL" id="BRXU01000005">
    <property type="protein sequence ID" value="GLC51958.1"/>
    <property type="molecule type" value="Genomic_DNA"/>
</dbReference>
<evidence type="ECO:0000256" key="2">
    <source>
        <dbReference type="SAM" id="Phobius"/>
    </source>
</evidence>
<protein>
    <submittedName>
        <fullName evidence="3">Uncharacterized protein</fullName>
    </submittedName>
</protein>
<keyword evidence="4" id="KW-1185">Reference proteome</keyword>
<dbReference type="AlphaFoldDB" id="A0A9W6F0C2"/>
<dbReference type="Proteomes" id="UP001165080">
    <property type="component" value="Unassembled WGS sequence"/>
</dbReference>
<comment type="caution">
    <text evidence="3">The sequence shown here is derived from an EMBL/GenBank/DDBJ whole genome shotgun (WGS) entry which is preliminary data.</text>
</comment>
<feature type="region of interest" description="Disordered" evidence="1">
    <location>
        <begin position="1"/>
        <end position="90"/>
    </location>
</feature>
<keyword evidence="2" id="KW-0472">Membrane</keyword>
<organism evidence="3 4">
    <name type="scientific">Pleodorina starrii</name>
    <dbReference type="NCBI Taxonomy" id="330485"/>
    <lineage>
        <taxon>Eukaryota</taxon>
        <taxon>Viridiplantae</taxon>
        <taxon>Chlorophyta</taxon>
        <taxon>core chlorophytes</taxon>
        <taxon>Chlorophyceae</taxon>
        <taxon>CS clade</taxon>
        <taxon>Chlamydomonadales</taxon>
        <taxon>Volvocaceae</taxon>
        <taxon>Pleodorina</taxon>
    </lineage>
</organism>
<keyword evidence="2" id="KW-1133">Transmembrane helix</keyword>
<accession>A0A9W6F0C2</accession>
<reference evidence="3 4" key="1">
    <citation type="journal article" date="2023" name="Commun. Biol.">
        <title>Reorganization of the ancestral sex-determining regions during the evolution of trioecy in Pleodorina starrii.</title>
        <authorList>
            <person name="Takahashi K."/>
            <person name="Suzuki S."/>
            <person name="Kawai-Toyooka H."/>
            <person name="Yamamoto K."/>
            <person name="Hamaji T."/>
            <person name="Ootsuki R."/>
            <person name="Yamaguchi H."/>
            <person name="Kawachi M."/>
            <person name="Higashiyama T."/>
            <person name="Nozaki H."/>
        </authorList>
    </citation>
    <scope>NUCLEOTIDE SEQUENCE [LARGE SCALE GENOMIC DNA]</scope>
    <source>
        <strain evidence="3 4">NIES-4479</strain>
    </source>
</reference>
<evidence type="ECO:0000313" key="4">
    <source>
        <dbReference type="Proteomes" id="UP001165080"/>
    </source>
</evidence>
<feature type="transmembrane region" description="Helical" evidence="2">
    <location>
        <begin position="95"/>
        <end position="117"/>
    </location>
</feature>
<evidence type="ECO:0000256" key="1">
    <source>
        <dbReference type="SAM" id="MobiDB-lite"/>
    </source>
</evidence>
<feature type="compositionally biased region" description="Pro residues" evidence="1">
    <location>
        <begin position="56"/>
        <end position="70"/>
    </location>
</feature>